<dbReference type="AlphaFoldDB" id="A0A830HXP9"/>
<dbReference type="EMBL" id="BNJQ01000036">
    <property type="protein sequence ID" value="GHP11778.1"/>
    <property type="molecule type" value="Genomic_DNA"/>
</dbReference>
<dbReference type="InterPro" id="IPR036770">
    <property type="entry name" value="Ankyrin_rpt-contain_sf"/>
</dbReference>
<accession>A0A830HXP9</accession>
<evidence type="ECO:0000313" key="3">
    <source>
        <dbReference type="Proteomes" id="UP000660262"/>
    </source>
</evidence>
<name>A0A830HXP9_9CHLO</name>
<organism evidence="2 3">
    <name type="scientific">Pycnococcus provasolii</name>
    <dbReference type="NCBI Taxonomy" id="41880"/>
    <lineage>
        <taxon>Eukaryota</taxon>
        <taxon>Viridiplantae</taxon>
        <taxon>Chlorophyta</taxon>
        <taxon>Pseudoscourfieldiophyceae</taxon>
        <taxon>Pseudoscourfieldiales</taxon>
        <taxon>Pycnococcaceae</taxon>
        <taxon>Pycnococcus</taxon>
    </lineage>
</organism>
<keyword evidence="3" id="KW-1185">Reference proteome</keyword>
<reference evidence="2" key="1">
    <citation type="submission" date="2020-10" db="EMBL/GenBank/DDBJ databases">
        <title>Unveiling of a novel bifunctional photoreceptor, Dualchrome1, isolated from a cosmopolitan green alga.</title>
        <authorList>
            <person name="Suzuki S."/>
            <person name="Kawachi M."/>
        </authorList>
    </citation>
    <scope>NUCLEOTIDE SEQUENCE</scope>
    <source>
        <strain evidence="2">NIES 2893</strain>
    </source>
</reference>
<comment type="caution">
    <text evidence="2">The sequence shown here is derived from an EMBL/GenBank/DDBJ whole genome shotgun (WGS) entry which is preliminary data.</text>
</comment>
<feature type="compositionally biased region" description="Acidic residues" evidence="1">
    <location>
        <begin position="13"/>
        <end position="26"/>
    </location>
</feature>
<feature type="region of interest" description="Disordered" evidence="1">
    <location>
        <begin position="1"/>
        <end position="30"/>
    </location>
</feature>
<proteinExistence type="predicted"/>
<evidence type="ECO:0000313" key="2">
    <source>
        <dbReference type="EMBL" id="GHP11778.1"/>
    </source>
</evidence>
<gene>
    <name evidence="2" type="ORF">PPROV_001050600</name>
</gene>
<dbReference type="Gene3D" id="1.25.40.20">
    <property type="entry name" value="Ankyrin repeat-containing domain"/>
    <property type="match status" value="1"/>
</dbReference>
<sequence length="535" mass="57266">MAPADDTSAPSDGDSDDYNEDNDDRFDSEWWWPVPTVQSGGVDDDTGSKIDAHAGVPQPVGAPWSLFTPRSMLVVAGPSASSCTSQDYLRNAMGCGGDDAHEPDGVLLDTVDTDALIPCSAPTSSARHVLLSADVLLLACDANNVNLVRTILDQAETGDAVFANIAFRRYPLSIDPRHEYEPDEDDLESWLAPMTILDRVVERGFASIARLLVKKYAHHDPSGLPVLSERARANAKKYEHSTRYGSRSHMDVALAYLASFAGNGETCLACLEELGWSNHGGESDAAARLSKPLSIAISRGAAGVAAALIHAGASVEDFKQERGANSRAGGLRLAFSGAHNCERPLCVAARTLANPTVVGILLLKGAKCRHPNRVDDYAAASDARGLSATVTALPADGVHLPVDSANASLDQLRRDIALGVVDMPEGCPTLQLASDARDVLARATAGVSVVWSEENHAKHPHEFRAGVREMLKALYCAPLEGTDDGAGSNYEFAYHFRRLGEPSLRGMIIARMVARLARTCVWPELPLSLWDPHVH</sequence>
<dbReference type="Proteomes" id="UP000660262">
    <property type="component" value="Unassembled WGS sequence"/>
</dbReference>
<evidence type="ECO:0000256" key="1">
    <source>
        <dbReference type="SAM" id="MobiDB-lite"/>
    </source>
</evidence>
<protein>
    <submittedName>
        <fullName evidence="2">Uncharacterized protein</fullName>
    </submittedName>
</protein>